<keyword evidence="2" id="KW-1133">Transmembrane helix</keyword>
<name>A0ABS8SLX0_DATST</name>
<evidence type="ECO:0000256" key="1">
    <source>
        <dbReference type="SAM" id="MobiDB-lite"/>
    </source>
</evidence>
<protein>
    <recommendedName>
        <fullName evidence="5">ZCF37</fullName>
    </recommendedName>
</protein>
<dbReference type="Proteomes" id="UP000823775">
    <property type="component" value="Unassembled WGS sequence"/>
</dbReference>
<dbReference type="PANTHER" id="PTHR35275:SF4">
    <property type="entry name" value="ZCF37"/>
    <property type="match status" value="1"/>
</dbReference>
<feature type="compositionally biased region" description="Basic residues" evidence="1">
    <location>
        <begin position="30"/>
        <end position="44"/>
    </location>
</feature>
<evidence type="ECO:0000313" key="3">
    <source>
        <dbReference type="EMBL" id="MCD7459769.1"/>
    </source>
</evidence>
<dbReference type="InterPro" id="IPR045880">
    <property type="entry name" value="ZCF37"/>
</dbReference>
<feature type="region of interest" description="Disordered" evidence="1">
    <location>
        <begin position="21"/>
        <end position="48"/>
    </location>
</feature>
<keyword evidence="2" id="KW-0472">Membrane</keyword>
<dbReference type="EMBL" id="JACEIK010000610">
    <property type="protein sequence ID" value="MCD7459769.1"/>
    <property type="molecule type" value="Genomic_DNA"/>
</dbReference>
<proteinExistence type="predicted"/>
<sequence length="255" mass="29391">MFNHLICGNFHHQEDQHVDMDNLSPCSTPKRSKRISNSRTKNSRHNPYADRGLDKFSALLANLDDQKQKIYDKMGSDDISFVRFVFSDNSNSIKPIVIKLKDRNQTLSSDSDDDKLMIKIKNSEFVDKKTVQEVLNISASEVDQERKAKSNRRRKVFRNLKVANFKKPTYYMPLAIILILVFLAVYGRCFAILCVSIGWYIIPTIKASSRRTKRKYVKRSSEKMLHFCEGPIFPKSVMNGPKDHKLLAGKHGHNP</sequence>
<reference evidence="3 4" key="1">
    <citation type="journal article" date="2021" name="BMC Genomics">
        <title>Datura genome reveals duplications of psychoactive alkaloid biosynthetic genes and high mutation rate following tissue culture.</title>
        <authorList>
            <person name="Rajewski A."/>
            <person name="Carter-House D."/>
            <person name="Stajich J."/>
            <person name="Litt A."/>
        </authorList>
    </citation>
    <scope>NUCLEOTIDE SEQUENCE [LARGE SCALE GENOMIC DNA]</scope>
    <source>
        <strain evidence="3">AR-01</strain>
    </source>
</reference>
<keyword evidence="4" id="KW-1185">Reference proteome</keyword>
<gene>
    <name evidence="3" type="ORF">HAX54_041932</name>
</gene>
<accession>A0ABS8SLX0</accession>
<organism evidence="3 4">
    <name type="scientific">Datura stramonium</name>
    <name type="common">Jimsonweed</name>
    <name type="synonym">Common thornapple</name>
    <dbReference type="NCBI Taxonomy" id="4076"/>
    <lineage>
        <taxon>Eukaryota</taxon>
        <taxon>Viridiplantae</taxon>
        <taxon>Streptophyta</taxon>
        <taxon>Embryophyta</taxon>
        <taxon>Tracheophyta</taxon>
        <taxon>Spermatophyta</taxon>
        <taxon>Magnoliopsida</taxon>
        <taxon>eudicotyledons</taxon>
        <taxon>Gunneridae</taxon>
        <taxon>Pentapetalae</taxon>
        <taxon>asterids</taxon>
        <taxon>lamiids</taxon>
        <taxon>Solanales</taxon>
        <taxon>Solanaceae</taxon>
        <taxon>Solanoideae</taxon>
        <taxon>Datureae</taxon>
        <taxon>Datura</taxon>
    </lineage>
</organism>
<comment type="caution">
    <text evidence="3">The sequence shown here is derived from an EMBL/GenBank/DDBJ whole genome shotgun (WGS) entry which is preliminary data.</text>
</comment>
<keyword evidence="2" id="KW-0812">Transmembrane</keyword>
<evidence type="ECO:0000256" key="2">
    <source>
        <dbReference type="SAM" id="Phobius"/>
    </source>
</evidence>
<evidence type="ECO:0008006" key="5">
    <source>
        <dbReference type="Google" id="ProtNLM"/>
    </source>
</evidence>
<dbReference type="PANTHER" id="PTHR35275">
    <property type="entry name" value="ZCF37"/>
    <property type="match status" value="1"/>
</dbReference>
<feature type="transmembrane region" description="Helical" evidence="2">
    <location>
        <begin position="170"/>
        <end position="202"/>
    </location>
</feature>
<evidence type="ECO:0000313" key="4">
    <source>
        <dbReference type="Proteomes" id="UP000823775"/>
    </source>
</evidence>